<dbReference type="HOGENOM" id="CLU_470795_0_0_6"/>
<sequence>MYIDPLTLFILGEFLVVYIIINVFLFYKGRLYNVLVALLKEMRFEKLRRQQEKQKEMAALRESNKGLLSKNRSLTETVKSAGKTIPEQLEERIASLHEDHPMAKDLLNSIELDESAQWLRLRILELEKELLSGAISEERWEELATEAISRLQSDQASHQQSLENRRDNAEEERYTGQLENDLGEAQRLFEDAKIRIRQLEDELENLKTINKPSDNLLETPSRGLYEDEIYRLKCDNFDLHESINKLKLELQQSGATIGSDEYTALLETQLANMEQYIKSADIASGLMEKELSAANAEIQTLENQLSNLGTASDTIDLAPLKELGEQEEAKTDTLSSIKETITRLKNGEAPEAVAAEQEAHIARLENIILQSNQCIAVLESELSQASRDKARLEDKLDQSKADLLAAKLSELSDTSAGQKQGMNSIRDIIEDMRGGSDLETALNKQETEISRLEGFLTESDTLIGQLETEIEDLNARLEAALSSPAAADSDSESTRPNSDEDLEEMEALLQQFISDIQGLMRQINLLDDRNKKQQVQINQLQTDLEQERQQRPESTTDTLLEDDDVPIMTDIELDQEPES</sequence>
<keyword evidence="3" id="KW-0812">Transmembrane</keyword>
<dbReference type="RefSeq" id="WP_008047062.1">
    <property type="nucleotide sequence ID" value="NZ_CH724153.1"/>
</dbReference>
<accession>A4BEK5</accession>
<feature type="region of interest" description="Disordered" evidence="2">
    <location>
        <begin position="151"/>
        <end position="179"/>
    </location>
</feature>
<evidence type="ECO:0000313" key="4">
    <source>
        <dbReference type="EMBL" id="EAR09432.1"/>
    </source>
</evidence>
<keyword evidence="3" id="KW-0472">Membrane</keyword>
<feature type="transmembrane region" description="Helical" evidence="3">
    <location>
        <begin position="6"/>
        <end position="27"/>
    </location>
</feature>
<feature type="region of interest" description="Disordered" evidence="2">
    <location>
        <begin position="541"/>
        <end position="579"/>
    </location>
</feature>
<evidence type="ECO:0000313" key="5">
    <source>
        <dbReference type="Proteomes" id="UP000005953"/>
    </source>
</evidence>
<keyword evidence="5" id="KW-1185">Reference proteome</keyword>
<gene>
    <name evidence="4" type="ORF">MED297_02392</name>
</gene>
<name>A4BEK5_9GAMM</name>
<dbReference type="OrthoDB" id="6189499at2"/>
<dbReference type="Proteomes" id="UP000005953">
    <property type="component" value="Unassembled WGS sequence"/>
</dbReference>
<keyword evidence="1" id="KW-0175">Coiled coil</keyword>
<feature type="compositionally biased region" description="Polar residues" evidence="2">
    <location>
        <begin position="151"/>
        <end position="162"/>
    </location>
</feature>
<dbReference type="EMBL" id="AAOE01000010">
    <property type="protein sequence ID" value="EAR09432.1"/>
    <property type="molecule type" value="Genomic_DNA"/>
</dbReference>
<keyword evidence="3" id="KW-1133">Transmembrane helix</keyword>
<organism evidence="4 5">
    <name type="scientific">Reinekea blandensis MED297</name>
    <dbReference type="NCBI Taxonomy" id="314283"/>
    <lineage>
        <taxon>Bacteria</taxon>
        <taxon>Pseudomonadati</taxon>
        <taxon>Pseudomonadota</taxon>
        <taxon>Gammaproteobacteria</taxon>
        <taxon>Oceanospirillales</taxon>
        <taxon>Saccharospirillaceae</taxon>
        <taxon>Reinekea</taxon>
    </lineage>
</organism>
<feature type="coiled-coil region" evidence="1">
    <location>
        <begin position="375"/>
        <end position="409"/>
    </location>
</feature>
<evidence type="ECO:0000256" key="2">
    <source>
        <dbReference type="SAM" id="MobiDB-lite"/>
    </source>
</evidence>
<comment type="caution">
    <text evidence="4">The sequence shown here is derived from an EMBL/GenBank/DDBJ whole genome shotgun (WGS) entry which is preliminary data.</text>
</comment>
<evidence type="ECO:0000256" key="1">
    <source>
        <dbReference type="SAM" id="Coils"/>
    </source>
</evidence>
<dbReference type="STRING" id="314283.MED297_02392"/>
<reference evidence="4 5" key="1">
    <citation type="submission" date="2006-02" db="EMBL/GenBank/DDBJ databases">
        <authorList>
            <person name="Pinhassi J."/>
            <person name="Pedros-Alio C."/>
            <person name="Ferriera S."/>
            <person name="Johnson J."/>
            <person name="Kravitz S."/>
            <person name="Halpern A."/>
            <person name="Remington K."/>
            <person name="Beeson K."/>
            <person name="Tran B."/>
            <person name="Rogers Y.-H."/>
            <person name="Friedman R."/>
            <person name="Venter J.C."/>
        </authorList>
    </citation>
    <scope>NUCLEOTIDE SEQUENCE [LARGE SCALE GENOMIC DNA]</scope>
    <source>
        <strain evidence="4 5">MED297</strain>
    </source>
</reference>
<feature type="compositionally biased region" description="Basic and acidic residues" evidence="2">
    <location>
        <begin position="163"/>
        <end position="174"/>
    </location>
</feature>
<feature type="coiled-coil region" evidence="1">
    <location>
        <begin position="284"/>
        <end position="311"/>
    </location>
</feature>
<evidence type="ECO:0000256" key="3">
    <source>
        <dbReference type="SAM" id="Phobius"/>
    </source>
</evidence>
<feature type="region of interest" description="Disordered" evidence="2">
    <location>
        <begin position="481"/>
        <end position="501"/>
    </location>
</feature>
<feature type="coiled-coil region" evidence="1">
    <location>
        <begin position="182"/>
        <end position="209"/>
    </location>
</feature>
<feature type="compositionally biased region" description="Acidic residues" evidence="2">
    <location>
        <begin position="559"/>
        <end position="579"/>
    </location>
</feature>
<proteinExistence type="predicted"/>
<dbReference type="AlphaFoldDB" id="A4BEK5"/>
<protein>
    <submittedName>
        <fullName evidence="4">Uncharacterized protein</fullName>
    </submittedName>
</protein>